<evidence type="ECO:0000313" key="2">
    <source>
        <dbReference type="Proteomes" id="UP000275408"/>
    </source>
</evidence>
<dbReference type="EMBL" id="RCHS01000399">
    <property type="protein sequence ID" value="RMX59096.1"/>
    <property type="molecule type" value="Genomic_DNA"/>
</dbReference>
<reference evidence="1 2" key="1">
    <citation type="journal article" date="2018" name="Sci. Rep.">
        <title>Comparative analysis of the Pocillopora damicornis genome highlights role of immune system in coral evolution.</title>
        <authorList>
            <person name="Cunning R."/>
            <person name="Bay R.A."/>
            <person name="Gillette P."/>
            <person name="Baker A.C."/>
            <person name="Traylor-Knowles N."/>
        </authorList>
    </citation>
    <scope>NUCLEOTIDE SEQUENCE [LARGE SCALE GENOMIC DNA]</scope>
    <source>
        <strain evidence="1">RSMAS</strain>
        <tissue evidence="1">Whole animal</tissue>
    </source>
</reference>
<sequence>MLSFSFRSVDANVSLGFAEVAREVRKQLDAETGDEIEFKVEFDGTNCIDTFSMNHAINVKNLLEFSKDYSDKVEPAMLHYVDASTNAELHKYANAATPAQGNDIRAVDNVNYNEGFAKRQKILQPSTVAALVNFIIALNRFGFFRINSP</sequence>
<dbReference type="AlphaFoldDB" id="A0A3M6UZI2"/>
<proteinExistence type="predicted"/>
<gene>
    <name evidence="1" type="ORF">pdam_00009763</name>
</gene>
<dbReference type="Proteomes" id="UP000275408">
    <property type="component" value="Unassembled WGS sequence"/>
</dbReference>
<protein>
    <submittedName>
        <fullName evidence="1">Uncharacterized protein</fullName>
    </submittedName>
</protein>
<comment type="caution">
    <text evidence="1">The sequence shown here is derived from an EMBL/GenBank/DDBJ whole genome shotgun (WGS) entry which is preliminary data.</text>
</comment>
<evidence type="ECO:0000313" key="1">
    <source>
        <dbReference type="EMBL" id="RMX59096.1"/>
    </source>
</evidence>
<keyword evidence="2" id="KW-1185">Reference proteome</keyword>
<accession>A0A3M6UZI2</accession>
<organism evidence="1 2">
    <name type="scientific">Pocillopora damicornis</name>
    <name type="common">Cauliflower coral</name>
    <name type="synonym">Millepora damicornis</name>
    <dbReference type="NCBI Taxonomy" id="46731"/>
    <lineage>
        <taxon>Eukaryota</taxon>
        <taxon>Metazoa</taxon>
        <taxon>Cnidaria</taxon>
        <taxon>Anthozoa</taxon>
        <taxon>Hexacorallia</taxon>
        <taxon>Scleractinia</taxon>
        <taxon>Astrocoeniina</taxon>
        <taxon>Pocilloporidae</taxon>
        <taxon>Pocillopora</taxon>
    </lineage>
</organism>
<name>A0A3M6UZI2_POCDA</name>